<gene>
    <name evidence="1" type="ORF">CONPUDRAFT_71000</name>
</gene>
<keyword evidence="2" id="KW-1185">Reference proteome</keyword>
<proteinExistence type="predicted"/>
<comment type="caution">
    <text evidence="1">The sequence shown here is derived from an EMBL/GenBank/DDBJ whole genome shotgun (WGS) entry which is preliminary data.</text>
</comment>
<organism evidence="1 2">
    <name type="scientific">Coniophora puteana (strain RWD-64-598)</name>
    <name type="common">Brown rot fungus</name>
    <dbReference type="NCBI Taxonomy" id="741705"/>
    <lineage>
        <taxon>Eukaryota</taxon>
        <taxon>Fungi</taxon>
        <taxon>Dikarya</taxon>
        <taxon>Basidiomycota</taxon>
        <taxon>Agaricomycotina</taxon>
        <taxon>Agaricomycetes</taxon>
        <taxon>Agaricomycetidae</taxon>
        <taxon>Boletales</taxon>
        <taxon>Coniophorineae</taxon>
        <taxon>Coniophoraceae</taxon>
        <taxon>Coniophora</taxon>
    </lineage>
</organism>
<dbReference type="KEGG" id="cput:CONPUDRAFT_71000"/>
<evidence type="ECO:0000313" key="1">
    <source>
        <dbReference type="EMBL" id="EIW84159.1"/>
    </source>
</evidence>
<dbReference type="OrthoDB" id="3248986at2759"/>
<sequence>MASLSSAFKKTGTISSMHSWAHADPEGADEIWTRSCLTYIIITNLLRSSKAFWINLFGQSKLDICPHLWRTGRAVLKPTSGETLSPFYPLPLASNTNNYKAQTEYKKTIHSQLQEGLLVQDPHTPLDILDYFHSVQHMEGQFYQYGLCYGRWAFPYEQNNGKLSRINHNQHKGGELDGTLMCQWWSSTFNHKLISQLEALPNQTPDDKDTISMLKKCQKSTKKSAQGAAPQPLPGHNEPVFAVHTQELELLSIDERFHDAVFEFLQAYWQDLTDLCSCTDTTGQGDVALPHLLKESPLQSSNPSLWDIKPLCLHLQPQTS</sequence>
<accession>A0A5M3MYG6</accession>
<dbReference type="Proteomes" id="UP000053558">
    <property type="component" value="Unassembled WGS sequence"/>
</dbReference>
<dbReference type="EMBL" id="JH711575">
    <property type="protein sequence ID" value="EIW84159.1"/>
    <property type="molecule type" value="Genomic_DNA"/>
</dbReference>
<dbReference type="RefSeq" id="XP_007765422.1">
    <property type="nucleotide sequence ID" value="XM_007767232.1"/>
</dbReference>
<dbReference type="AlphaFoldDB" id="A0A5M3MYG6"/>
<evidence type="ECO:0000313" key="2">
    <source>
        <dbReference type="Proteomes" id="UP000053558"/>
    </source>
</evidence>
<protein>
    <submittedName>
        <fullName evidence="1">Uncharacterized protein</fullName>
    </submittedName>
</protein>
<dbReference type="GeneID" id="19208886"/>
<reference evidence="2" key="1">
    <citation type="journal article" date="2012" name="Science">
        <title>The Paleozoic origin of enzymatic lignin decomposition reconstructed from 31 fungal genomes.</title>
        <authorList>
            <person name="Floudas D."/>
            <person name="Binder M."/>
            <person name="Riley R."/>
            <person name="Barry K."/>
            <person name="Blanchette R.A."/>
            <person name="Henrissat B."/>
            <person name="Martinez A.T."/>
            <person name="Otillar R."/>
            <person name="Spatafora J.W."/>
            <person name="Yadav J.S."/>
            <person name="Aerts A."/>
            <person name="Benoit I."/>
            <person name="Boyd A."/>
            <person name="Carlson A."/>
            <person name="Copeland A."/>
            <person name="Coutinho P.M."/>
            <person name="de Vries R.P."/>
            <person name="Ferreira P."/>
            <person name="Findley K."/>
            <person name="Foster B."/>
            <person name="Gaskell J."/>
            <person name="Glotzer D."/>
            <person name="Gorecki P."/>
            <person name="Heitman J."/>
            <person name="Hesse C."/>
            <person name="Hori C."/>
            <person name="Igarashi K."/>
            <person name="Jurgens J.A."/>
            <person name="Kallen N."/>
            <person name="Kersten P."/>
            <person name="Kohler A."/>
            <person name="Kuees U."/>
            <person name="Kumar T.K.A."/>
            <person name="Kuo A."/>
            <person name="LaButti K."/>
            <person name="Larrondo L.F."/>
            <person name="Lindquist E."/>
            <person name="Ling A."/>
            <person name="Lombard V."/>
            <person name="Lucas S."/>
            <person name="Lundell T."/>
            <person name="Martin R."/>
            <person name="McLaughlin D.J."/>
            <person name="Morgenstern I."/>
            <person name="Morin E."/>
            <person name="Murat C."/>
            <person name="Nagy L.G."/>
            <person name="Nolan M."/>
            <person name="Ohm R.A."/>
            <person name="Patyshakuliyeva A."/>
            <person name="Rokas A."/>
            <person name="Ruiz-Duenas F.J."/>
            <person name="Sabat G."/>
            <person name="Salamov A."/>
            <person name="Samejima M."/>
            <person name="Schmutz J."/>
            <person name="Slot J.C."/>
            <person name="St John F."/>
            <person name="Stenlid J."/>
            <person name="Sun H."/>
            <person name="Sun S."/>
            <person name="Syed K."/>
            <person name="Tsang A."/>
            <person name="Wiebenga A."/>
            <person name="Young D."/>
            <person name="Pisabarro A."/>
            <person name="Eastwood D.C."/>
            <person name="Martin F."/>
            <person name="Cullen D."/>
            <person name="Grigoriev I.V."/>
            <person name="Hibbett D.S."/>
        </authorList>
    </citation>
    <scope>NUCLEOTIDE SEQUENCE [LARGE SCALE GENOMIC DNA]</scope>
    <source>
        <strain evidence="2">RWD-64-598 SS2</strain>
    </source>
</reference>
<name>A0A5M3MYG6_CONPW</name>